<evidence type="ECO:0000256" key="1">
    <source>
        <dbReference type="SAM" id="Phobius"/>
    </source>
</evidence>
<keyword evidence="1" id="KW-0472">Membrane</keyword>
<feature type="domain" description="Phosphatidic acid phosphatase type 2/haloperoxidase" evidence="2">
    <location>
        <begin position="98"/>
        <end position="206"/>
    </location>
</feature>
<name>A0ABN2K0U4_9ACTN</name>
<comment type="caution">
    <text evidence="3">The sequence shown here is derived from an EMBL/GenBank/DDBJ whole genome shotgun (WGS) entry which is preliminary data.</text>
</comment>
<feature type="transmembrane region" description="Helical" evidence="1">
    <location>
        <begin position="164"/>
        <end position="185"/>
    </location>
</feature>
<dbReference type="Proteomes" id="UP001501057">
    <property type="component" value="Unassembled WGS sequence"/>
</dbReference>
<dbReference type="Gene3D" id="1.20.144.10">
    <property type="entry name" value="Phosphatidic acid phosphatase type 2/haloperoxidase"/>
    <property type="match status" value="1"/>
</dbReference>
<dbReference type="Pfam" id="PF01569">
    <property type="entry name" value="PAP2"/>
    <property type="match status" value="1"/>
</dbReference>
<feature type="transmembrane region" description="Helical" evidence="1">
    <location>
        <begin position="138"/>
        <end position="157"/>
    </location>
</feature>
<gene>
    <name evidence="3" type="ORF">GCM10009710_27480</name>
</gene>
<evidence type="ECO:0000313" key="4">
    <source>
        <dbReference type="Proteomes" id="UP001501057"/>
    </source>
</evidence>
<dbReference type="InterPro" id="IPR000326">
    <property type="entry name" value="PAP2/HPO"/>
</dbReference>
<dbReference type="EMBL" id="BAAAME010000004">
    <property type="protein sequence ID" value="GAA1745938.1"/>
    <property type="molecule type" value="Genomic_DNA"/>
</dbReference>
<proteinExistence type="predicted"/>
<evidence type="ECO:0000259" key="2">
    <source>
        <dbReference type="SMART" id="SM00014"/>
    </source>
</evidence>
<sequence length="276" mass="27193">MALTDLGTAPDRSAVTGTSVRPRAAAAAVLAGLGFLAVTAVALWTAAGQDLDESSMNTVVAGRDTQLAVLSVLGYVSIAAVAIVAAGSVALALVRGEVRLAVAALGVIGGANLTTQLLKSEVLERSEFVGGIVAHNSLPSGHTTVVAAALGALTLVSPTWLRPVVLTAGSFAVALTGASTVVAGWHRPSDVIAAVLVCLAWTALAALLVGGRLRRSTGGIVAALLGSAAAIVFLIVIGVRPSGGGDAFVTSGVVLGSIALVTAVSAAIMDRISPSH</sequence>
<keyword evidence="1" id="KW-1133">Transmembrane helix</keyword>
<feature type="transmembrane region" description="Helical" evidence="1">
    <location>
        <begin position="24"/>
        <end position="47"/>
    </location>
</feature>
<feature type="transmembrane region" description="Helical" evidence="1">
    <location>
        <begin position="221"/>
        <end position="241"/>
    </location>
</feature>
<accession>A0ABN2K0U4</accession>
<dbReference type="InterPro" id="IPR036938">
    <property type="entry name" value="PAP2/HPO_sf"/>
</dbReference>
<keyword evidence="4" id="KW-1185">Reference proteome</keyword>
<feature type="transmembrane region" description="Helical" evidence="1">
    <location>
        <begin position="100"/>
        <end position="118"/>
    </location>
</feature>
<protein>
    <recommendedName>
        <fullName evidence="2">Phosphatidic acid phosphatase type 2/haloperoxidase domain-containing protein</fullName>
    </recommendedName>
</protein>
<dbReference type="SMART" id="SM00014">
    <property type="entry name" value="acidPPc"/>
    <property type="match status" value="1"/>
</dbReference>
<dbReference type="RefSeq" id="WP_344202583.1">
    <property type="nucleotide sequence ID" value="NZ_BAAAME010000004.1"/>
</dbReference>
<feature type="transmembrane region" description="Helical" evidence="1">
    <location>
        <begin position="67"/>
        <end position="93"/>
    </location>
</feature>
<feature type="transmembrane region" description="Helical" evidence="1">
    <location>
        <begin position="247"/>
        <end position="269"/>
    </location>
</feature>
<dbReference type="SUPFAM" id="SSF48317">
    <property type="entry name" value="Acid phosphatase/Vanadium-dependent haloperoxidase"/>
    <property type="match status" value="1"/>
</dbReference>
<reference evidence="3 4" key="1">
    <citation type="journal article" date="2019" name="Int. J. Syst. Evol. Microbiol.">
        <title>The Global Catalogue of Microorganisms (GCM) 10K type strain sequencing project: providing services to taxonomists for standard genome sequencing and annotation.</title>
        <authorList>
            <consortium name="The Broad Institute Genomics Platform"/>
            <consortium name="The Broad Institute Genome Sequencing Center for Infectious Disease"/>
            <person name="Wu L."/>
            <person name="Ma J."/>
        </authorList>
    </citation>
    <scope>NUCLEOTIDE SEQUENCE [LARGE SCALE GENOMIC DNA]</scope>
    <source>
        <strain evidence="3 4">JCM 13518</strain>
    </source>
</reference>
<keyword evidence="1" id="KW-0812">Transmembrane</keyword>
<feature type="transmembrane region" description="Helical" evidence="1">
    <location>
        <begin position="191"/>
        <end position="209"/>
    </location>
</feature>
<evidence type="ECO:0000313" key="3">
    <source>
        <dbReference type="EMBL" id="GAA1745938.1"/>
    </source>
</evidence>
<organism evidence="3 4">
    <name type="scientific">Aeromicrobium alkaliterrae</name>
    <dbReference type="NCBI Taxonomy" id="302168"/>
    <lineage>
        <taxon>Bacteria</taxon>
        <taxon>Bacillati</taxon>
        <taxon>Actinomycetota</taxon>
        <taxon>Actinomycetes</taxon>
        <taxon>Propionibacteriales</taxon>
        <taxon>Nocardioidaceae</taxon>
        <taxon>Aeromicrobium</taxon>
    </lineage>
</organism>